<feature type="transmembrane region" description="Helical" evidence="6">
    <location>
        <begin position="210"/>
        <end position="234"/>
    </location>
</feature>
<evidence type="ECO:0000256" key="4">
    <source>
        <dbReference type="ARBA" id="ARBA00022989"/>
    </source>
</evidence>
<evidence type="ECO:0000256" key="6">
    <source>
        <dbReference type="SAM" id="Phobius"/>
    </source>
</evidence>
<dbReference type="PANTHER" id="PTHR42770:SF16">
    <property type="entry name" value="AMINO ACID PERMEASE"/>
    <property type="match status" value="1"/>
</dbReference>
<feature type="transmembrane region" description="Helical" evidence="6">
    <location>
        <begin position="169"/>
        <end position="190"/>
    </location>
</feature>
<feature type="transmembrane region" description="Helical" evidence="6">
    <location>
        <begin position="301"/>
        <end position="321"/>
    </location>
</feature>
<dbReference type="GO" id="GO:0005886">
    <property type="term" value="C:plasma membrane"/>
    <property type="evidence" value="ECO:0007669"/>
    <property type="project" value="UniProtKB-SubCell"/>
</dbReference>
<keyword evidence="2" id="KW-1003">Cell membrane</keyword>
<keyword evidence="3 6" id="KW-0812">Transmembrane</keyword>
<organism evidence="7 8">
    <name type="scientific">Nocardioides aromaticivorans</name>
    <dbReference type="NCBI Taxonomy" id="200618"/>
    <lineage>
        <taxon>Bacteria</taxon>
        <taxon>Bacillati</taxon>
        <taxon>Actinomycetota</taxon>
        <taxon>Actinomycetes</taxon>
        <taxon>Propionibacteriales</taxon>
        <taxon>Nocardioidaceae</taxon>
        <taxon>Nocardioides</taxon>
    </lineage>
</organism>
<dbReference type="RefSeq" id="WP_179648367.1">
    <property type="nucleotide sequence ID" value="NZ_JACBZM010000001.1"/>
</dbReference>
<evidence type="ECO:0000313" key="7">
    <source>
        <dbReference type="EMBL" id="NYI44534.1"/>
    </source>
</evidence>
<dbReference type="Proteomes" id="UP000562045">
    <property type="component" value="Unassembled WGS sequence"/>
</dbReference>
<dbReference type="Gene3D" id="1.20.1740.10">
    <property type="entry name" value="Amino acid/polyamine transporter I"/>
    <property type="match status" value="1"/>
</dbReference>
<feature type="transmembrane region" description="Helical" evidence="6">
    <location>
        <begin position="447"/>
        <end position="469"/>
    </location>
</feature>
<feature type="transmembrane region" description="Helical" evidence="6">
    <location>
        <begin position="60"/>
        <end position="81"/>
    </location>
</feature>
<accession>A0A7Z0CKU6</accession>
<feature type="transmembrane region" description="Helical" evidence="6">
    <location>
        <begin position="246"/>
        <end position="266"/>
    </location>
</feature>
<feature type="transmembrane region" description="Helical" evidence="6">
    <location>
        <begin position="413"/>
        <end position="435"/>
    </location>
</feature>
<name>A0A7Z0CKU6_9ACTN</name>
<evidence type="ECO:0000256" key="2">
    <source>
        <dbReference type="ARBA" id="ARBA00022475"/>
    </source>
</evidence>
<feature type="transmembrane region" description="Helical" evidence="6">
    <location>
        <begin position="142"/>
        <end position="160"/>
    </location>
</feature>
<feature type="transmembrane region" description="Helical" evidence="6">
    <location>
        <begin position="102"/>
        <end position="126"/>
    </location>
</feature>
<dbReference type="InterPro" id="IPR050367">
    <property type="entry name" value="APC_superfamily"/>
</dbReference>
<dbReference type="PANTHER" id="PTHR42770">
    <property type="entry name" value="AMINO ACID TRANSPORTER-RELATED"/>
    <property type="match status" value="1"/>
</dbReference>
<keyword evidence="5 6" id="KW-0472">Membrane</keyword>
<comment type="caution">
    <text evidence="7">The sequence shown here is derived from an EMBL/GenBank/DDBJ whole genome shotgun (WGS) entry which is preliminary data.</text>
</comment>
<evidence type="ECO:0000256" key="1">
    <source>
        <dbReference type="ARBA" id="ARBA00004651"/>
    </source>
</evidence>
<sequence>MSATREPQTGLDGSADRAALLHRGLGVGSIVFMVVAAVAPLGAACAVIPLVFALSGNPTAPLYFIGAAAVLSVFAVGFTLMSRHVRNAGAFYSYVQAGLGKVAGAGTASLALASYVVLLIALYALLGASAAAALDQYLGVDVAWWLCSFAFLAIISLLGYRDIEVSAKVLGVALVLEALVVLVIDLAVLLRGGNDGISAEPLNPSHLLDGAPGLGLMFAFFAFVGFEATAVFRSEAKDPERTIPRATYVAIAIIGSLYAFTSFAMANGLGADQAATAAGADPANVMQGLAQRYAGGVVEDAVILLLVTSVFACCLSFHNVVSRYQFNLANGRVLPAALGEVHPTHRAPSRSSVVVTGLSATILAALTVAGLEPVLEIYTWLSGAATLGILVLMLLTSVAVVAFHQRGNGSDPVWNSVIAPVLAFIALAFVTYKVLDSLDLLVGGQTAANWVCIGLAASFAVGAGTTAFARITSPELYDEILED</sequence>
<dbReference type="GO" id="GO:0022857">
    <property type="term" value="F:transmembrane transporter activity"/>
    <property type="evidence" value="ECO:0007669"/>
    <property type="project" value="InterPro"/>
</dbReference>
<feature type="transmembrane region" description="Helical" evidence="6">
    <location>
        <begin position="353"/>
        <end position="371"/>
    </location>
</feature>
<keyword evidence="4 6" id="KW-1133">Transmembrane helix</keyword>
<evidence type="ECO:0000256" key="3">
    <source>
        <dbReference type="ARBA" id="ARBA00022692"/>
    </source>
</evidence>
<dbReference type="PIRSF" id="PIRSF006060">
    <property type="entry name" value="AA_transporter"/>
    <property type="match status" value="1"/>
</dbReference>
<dbReference type="EMBL" id="JACBZM010000001">
    <property type="protein sequence ID" value="NYI44534.1"/>
    <property type="molecule type" value="Genomic_DNA"/>
</dbReference>
<dbReference type="Pfam" id="PF13520">
    <property type="entry name" value="AA_permease_2"/>
    <property type="match status" value="1"/>
</dbReference>
<evidence type="ECO:0000256" key="5">
    <source>
        <dbReference type="ARBA" id="ARBA00023136"/>
    </source>
</evidence>
<feature type="transmembrane region" description="Helical" evidence="6">
    <location>
        <begin position="377"/>
        <end position="401"/>
    </location>
</feature>
<reference evidence="7 8" key="1">
    <citation type="submission" date="2020-07" db="EMBL/GenBank/DDBJ databases">
        <title>Sequencing the genomes of 1000 actinobacteria strains.</title>
        <authorList>
            <person name="Klenk H.-P."/>
        </authorList>
    </citation>
    <scope>NUCLEOTIDE SEQUENCE [LARGE SCALE GENOMIC DNA]</scope>
    <source>
        <strain evidence="7 8">DSM 15131</strain>
    </source>
</reference>
<evidence type="ECO:0000313" key="8">
    <source>
        <dbReference type="Proteomes" id="UP000562045"/>
    </source>
</evidence>
<feature type="transmembrane region" description="Helical" evidence="6">
    <location>
        <begin position="30"/>
        <end position="54"/>
    </location>
</feature>
<protein>
    <submittedName>
        <fullName evidence="7">Amino acid transporter</fullName>
    </submittedName>
</protein>
<comment type="subcellular location">
    <subcellularLocation>
        <location evidence="1">Cell membrane</location>
        <topology evidence="1">Multi-pass membrane protein</topology>
    </subcellularLocation>
</comment>
<dbReference type="AlphaFoldDB" id="A0A7Z0CKU6"/>
<gene>
    <name evidence="7" type="ORF">BJ993_001614</name>
</gene>
<proteinExistence type="predicted"/>
<dbReference type="InterPro" id="IPR002293">
    <property type="entry name" value="AA/rel_permease1"/>
</dbReference>